<evidence type="ECO:0000256" key="3">
    <source>
        <dbReference type="ARBA" id="ARBA00022598"/>
    </source>
</evidence>
<feature type="binding site" evidence="7">
    <location>
        <position position="466"/>
    </location>
    <ligand>
        <name>ATP</name>
        <dbReference type="ChEBI" id="CHEBI:30616"/>
    </ligand>
</feature>
<dbReference type="InterPro" id="IPR003010">
    <property type="entry name" value="C-N_Hydrolase"/>
</dbReference>
<feature type="binding site" evidence="7">
    <location>
        <position position="204"/>
    </location>
    <ligand>
        <name>L-glutamine</name>
        <dbReference type="ChEBI" id="CHEBI:58359"/>
    </ligand>
</feature>
<dbReference type="RefSeq" id="WP_006783354.1">
    <property type="nucleotide sequence ID" value="NZ_CAJJOK010000015.1"/>
</dbReference>
<feature type="binding site" evidence="7">
    <location>
        <begin position="476"/>
        <end position="479"/>
    </location>
    <ligand>
        <name>deamido-NAD(+)</name>
        <dbReference type="ChEBI" id="CHEBI:58437"/>
        <note>ligand shared between two neighboring subunits</note>
    </ligand>
</feature>
<dbReference type="CDD" id="cd00553">
    <property type="entry name" value="NAD_synthase"/>
    <property type="match status" value="1"/>
</dbReference>
<reference evidence="11 12" key="1">
    <citation type="journal article" date="2019" name="Nat. Med.">
        <title>A library of human gut bacterial isolates paired with longitudinal multiomics data enables mechanistic microbiome research.</title>
        <authorList>
            <person name="Poyet M."/>
            <person name="Groussin M."/>
            <person name="Gibbons S.M."/>
            <person name="Avila-Pacheco J."/>
            <person name="Jiang X."/>
            <person name="Kearney S.M."/>
            <person name="Perrotta A.R."/>
            <person name="Berdy B."/>
            <person name="Zhao S."/>
            <person name="Lieberman T.D."/>
            <person name="Swanson P.K."/>
            <person name="Smith M."/>
            <person name="Roesemann S."/>
            <person name="Alexander J.E."/>
            <person name="Rich S.A."/>
            <person name="Livny J."/>
            <person name="Vlamakis H."/>
            <person name="Clish C."/>
            <person name="Bullock K."/>
            <person name="Deik A."/>
            <person name="Scott J."/>
            <person name="Pierce K.A."/>
            <person name="Xavier R.J."/>
            <person name="Alm E.J."/>
        </authorList>
    </citation>
    <scope>NUCLEOTIDE SEQUENCE [LARGE SCALE GENOMIC DNA]</scope>
    <source>
        <strain evidence="11 12">BIOML-A198</strain>
    </source>
</reference>
<feature type="active site" description="Nucleophile; for glutaminase activity" evidence="7">
    <location>
        <position position="171"/>
    </location>
</feature>
<feature type="binding site" evidence="7">
    <location>
        <position position="198"/>
    </location>
    <ligand>
        <name>L-glutamine</name>
        <dbReference type="ChEBI" id="CHEBI:58359"/>
    </ligand>
</feature>
<keyword evidence="3 7" id="KW-0436">Ligase</keyword>
<evidence type="ECO:0000256" key="6">
    <source>
        <dbReference type="ARBA" id="ARBA00023027"/>
    </source>
</evidence>
<dbReference type="EC" id="6.3.5.1" evidence="7 8"/>
<comment type="similarity">
    <text evidence="9">Belongs to the NAD synthetase family.</text>
</comment>
<dbReference type="InterPro" id="IPR022310">
    <property type="entry name" value="NAD/GMP_synthase"/>
</dbReference>
<dbReference type="InterPro" id="IPR041856">
    <property type="entry name" value="NAD+_synth_C"/>
</dbReference>
<proteinExistence type="inferred from homology"/>
<comment type="catalytic activity">
    <reaction evidence="7 8">
        <text>deamido-NAD(+) + L-glutamine + ATP + H2O = L-glutamate + AMP + diphosphate + NAD(+) + H(+)</text>
        <dbReference type="Rhea" id="RHEA:24384"/>
        <dbReference type="ChEBI" id="CHEBI:15377"/>
        <dbReference type="ChEBI" id="CHEBI:15378"/>
        <dbReference type="ChEBI" id="CHEBI:29985"/>
        <dbReference type="ChEBI" id="CHEBI:30616"/>
        <dbReference type="ChEBI" id="CHEBI:33019"/>
        <dbReference type="ChEBI" id="CHEBI:57540"/>
        <dbReference type="ChEBI" id="CHEBI:58359"/>
        <dbReference type="ChEBI" id="CHEBI:58437"/>
        <dbReference type="ChEBI" id="CHEBI:456215"/>
        <dbReference type="EC" id="6.3.5.1"/>
    </reaction>
</comment>
<evidence type="ECO:0000313" key="11">
    <source>
        <dbReference type="EMBL" id="MTK21855.1"/>
    </source>
</evidence>
<gene>
    <name evidence="7" type="primary">nadE</name>
    <name evidence="11" type="ORF">GMA92_10555</name>
</gene>
<organism evidence="11 12">
    <name type="scientific">Turicibacter sanguinis</name>
    <dbReference type="NCBI Taxonomy" id="154288"/>
    <lineage>
        <taxon>Bacteria</taxon>
        <taxon>Bacillati</taxon>
        <taxon>Bacillota</taxon>
        <taxon>Erysipelotrichia</taxon>
        <taxon>Erysipelotrichales</taxon>
        <taxon>Turicibacteraceae</taxon>
        <taxon>Turicibacter</taxon>
    </lineage>
</organism>
<dbReference type="InterPro" id="IPR036526">
    <property type="entry name" value="C-N_Hydrolase_sf"/>
</dbReference>
<evidence type="ECO:0000256" key="8">
    <source>
        <dbReference type="PIRNR" id="PIRNR006630"/>
    </source>
</evidence>
<evidence type="ECO:0000313" key="12">
    <source>
        <dbReference type="Proteomes" id="UP000487649"/>
    </source>
</evidence>
<feature type="domain" description="CN hydrolase" evidence="10">
    <location>
        <begin position="7"/>
        <end position="272"/>
    </location>
</feature>
<dbReference type="GO" id="GO:0003952">
    <property type="term" value="F:NAD+ synthase (glutamine-hydrolyzing) activity"/>
    <property type="evidence" value="ECO:0007669"/>
    <property type="project" value="UniProtKB-UniRule"/>
</dbReference>
<dbReference type="CDD" id="cd07570">
    <property type="entry name" value="GAT_Gln-NAD-synth"/>
    <property type="match status" value="1"/>
</dbReference>
<keyword evidence="4 7" id="KW-0547">Nucleotide-binding</keyword>
<dbReference type="NCBIfam" id="NF002730">
    <property type="entry name" value="PRK02628.1"/>
    <property type="match status" value="1"/>
</dbReference>
<feature type="binding site" evidence="7">
    <location>
        <position position="607"/>
    </location>
    <ligand>
        <name>deamido-NAD(+)</name>
        <dbReference type="ChEBI" id="CHEBI:58437"/>
        <note>ligand shared between two neighboring subunits</note>
    </ligand>
</feature>
<dbReference type="PANTHER" id="PTHR23090:SF9">
    <property type="entry name" value="GLUTAMINE-DEPENDENT NAD(+) SYNTHETASE"/>
    <property type="match status" value="1"/>
</dbReference>
<dbReference type="Proteomes" id="UP000487649">
    <property type="component" value="Unassembled WGS sequence"/>
</dbReference>
<evidence type="ECO:0000256" key="1">
    <source>
        <dbReference type="ARBA" id="ARBA00005188"/>
    </source>
</evidence>
<feature type="binding site" evidence="7">
    <location>
        <position position="442"/>
    </location>
    <ligand>
        <name>deamido-NAD(+)</name>
        <dbReference type="ChEBI" id="CHEBI:58437"/>
        <note>ligand shared between two neighboring subunits</note>
    </ligand>
</feature>
<evidence type="ECO:0000259" key="10">
    <source>
        <dbReference type="PROSITE" id="PS50263"/>
    </source>
</evidence>
<sequence>MIKNGFIKVGTSSPRVSVGNPIANVEVMLKALEVAKQKQLGILVFPELSVSGYTCGDLLLQTYLLQDVNRAIELLLEKNPFDGIVVVGAPISIHRNLYNCAVVIQKNEILGIIPKYYLPNDSEFYEGRWFTRGHEIVRHFDEINYLNRTVPFGDLIFENELHNVSFAVEICLDLWVASSPSSRLALNGADIILNLSTSNELFQKSRYRRDLVRVQSSKLVSGYVYCSSGVYESTTDGVFSGHSIISQIGEILTESELFSRDELNMTIADIDVSRIQFNRRRSTPFRQSGEDNMAYVQRVPFTLVVNDEYTFEKPLDETPFVPKVEEKESFEEIMNIQVAGLAKRMIHTKAQTLLIGVSGGLDSTLALLLAAKTFDLINLPRKNIIAYTIRGFGTSNRTNTNANNLMKTLGVTHHDIDLRESVLSHFKTIGHDPNQVDITYENAQARERTNILMNLANKMNGLVLGTGNMSELALGWCTYNGDHMSMYAINAGVPKTLVKFMVKQFMLLESATLTNNAEDAELLQYTLADILDTPISPELLNTEQNTEEIIGKYEIHDFILYHMLNNGDTEDRIFDLMKIAFKDDFDEEKLLEYLQIFYRRFYSQQFKRSALPDGPKVLDISLSPRTDWRMPSDAEYRRRLS</sequence>
<evidence type="ECO:0000256" key="4">
    <source>
        <dbReference type="ARBA" id="ARBA00022741"/>
    </source>
</evidence>
<dbReference type="AlphaFoldDB" id="A0A9X5APP1"/>
<dbReference type="GO" id="GO:0005524">
    <property type="term" value="F:ATP binding"/>
    <property type="evidence" value="ECO:0007669"/>
    <property type="project" value="UniProtKB-UniRule"/>
</dbReference>
<keyword evidence="5 7" id="KW-0067">ATP-binding</keyword>
<feature type="binding site" evidence="7">
    <location>
        <begin position="356"/>
        <end position="363"/>
    </location>
    <ligand>
        <name>ATP</name>
        <dbReference type="ChEBI" id="CHEBI:30616"/>
    </ligand>
</feature>
<dbReference type="Gene3D" id="1.10.10.1140">
    <property type="entry name" value="Glutamine-dependent NAD+ synthetase, C-terminal domain"/>
    <property type="match status" value="1"/>
</dbReference>
<dbReference type="GO" id="GO:0009435">
    <property type="term" value="P:NAD+ biosynthetic process"/>
    <property type="evidence" value="ECO:0007669"/>
    <property type="project" value="UniProtKB-UniRule"/>
</dbReference>
<evidence type="ECO:0000256" key="9">
    <source>
        <dbReference type="RuleBase" id="RU003811"/>
    </source>
</evidence>
<dbReference type="EMBL" id="WMQE01000024">
    <property type="protein sequence ID" value="MTK21855.1"/>
    <property type="molecule type" value="Genomic_DNA"/>
</dbReference>
<evidence type="ECO:0000256" key="2">
    <source>
        <dbReference type="ARBA" id="ARBA00007145"/>
    </source>
</evidence>
<protein>
    <recommendedName>
        <fullName evidence="7 8">Glutamine-dependent NAD(+) synthetase</fullName>
        <ecNumber evidence="7 8">6.3.5.1</ecNumber>
    </recommendedName>
    <alternativeName>
        <fullName evidence="7 8">NAD(+) synthase [glutamine-hydrolyzing]</fullName>
    </alternativeName>
</protein>
<dbReference type="Pfam" id="PF00795">
    <property type="entry name" value="CN_hydrolase"/>
    <property type="match status" value="1"/>
</dbReference>
<dbReference type="InterPro" id="IPR014445">
    <property type="entry name" value="Gln-dep_NAD_synthase"/>
</dbReference>
<dbReference type="HAMAP" id="MF_02090">
    <property type="entry name" value="NadE_glutamine_dep"/>
    <property type="match status" value="1"/>
</dbReference>
<comment type="caution">
    <text evidence="7">Lacks conserved residue(s) required for the propagation of feature annotation.</text>
</comment>
<keyword evidence="6 7" id="KW-0520">NAD</keyword>
<name>A0A9X5APP1_9FIRM</name>
<dbReference type="GO" id="GO:0008795">
    <property type="term" value="F:NAD+ synthase activity"/>
    <property type="evidence" value="ECO:0007669"/>
    <property type="project" value="UniProtKB-UniRule"/>
</dbReference>
<dbReference type="PROSITE" id="PS50263">
    <property type="entry name" value="CN_HYDROLASE"/>
    <property type="match status" value="1"/>
</dbReference>
<feature type="active site" description="Proton acceptor; for glutaminase activity" evidence="7">
    <location>
        <position position="47"/>
    </location>
</feature>
<dbReference type="Pfam" id="PF02540">
    <property type="entry name" value="NAD_synthase"/>
    <property type="match status" value="1"/>
</dbReference>
<dbReference type="SUPFAM" id="SSF52402">
    <property type="entry name" value="Adenine nucleotide alpha hydrolases-like"/>
    <property type="match status" value="1"/>
</dbReference>
<evidence type="ECO:0000256" key="5">
    <source>
        <dbReference type="ARBA" id="ARBA00022840"/>
    </source>
</evidence>
<dbReference type="PIRSF" id="PIRSF006630">
    <property type="entry name" value="NADS_GAT"/>
    <property type="match status" value="1"/>
</dbReference>
<dbReference type="GO" id="GO:0005737">
    <property type="term" value="C:cytoplasm"/>
    <property type="evidence" value="ECO:0007669"/>
    <property type="project" value="InterPro"/>
</dbReference>
<dbReference type="InterPro" id="IPR003694">
    <property type="entry name" value="NAD_synthase"/>
</dbReference>
<dbReference type="NCBIfam" id="TIGR00552">
    <property type="entry name" value="nadE"/>
    <property type="match status" value="1"/>
</dbReference>
<feature type="active site" description="For glutaminase activity" evidence="7">
    <location>
        <position position="115"/>
    </location>
</feature>
<dbReference type="OrthoDB" id="9803818at2"/>
<dbReference type="Gene3D" id="3.40.50.620">
    <property type="entry name" value="HUPs"/>
    <property type="match status" value="1"/>
</dbReference>
<accession>A0A9X5APP1</accession>
<dbReference type="SUPFAM" id="SSF56317">
    <property type="entry name" value="Carbon-nitrogen hydrolase"/>
    <property type="match status" value="1"/>
</dbReference>
<evidence type="ECO:0000256" key="7">
    <source>
        <dbReference type="HAMAP-Rule" id="MF_02090"/>
    </source>
</evidence>
<dbReference type="PANTHER" id="PTHR23090">
    <property type="entry name" value="NH 3 /GLUTAMINE-DEPENDENT NAD + SYNTHETASE"/>
    <property type="match status" value="1"/>
</dbReference>
<dbReference type="Gene3D" id="3.60.110.10">
    <property type="entry name" value="Carbon-nitrogen hydrolase"/>
    <property type="match status" value="1"/>
</dbReference>
<comment type="function">
    <text evidence="7">Catalyzes the ATP-dependent amidation of deamido-NAD to form NAD. Uses L-glutamine as a nitrogen source.</text>
</comment>
<comment type="caution">
    <text evidence="11">The sequence shown here is derived from an EMBL/GenBank/DDBJ whole genome shotgun (WGS) entry which is preliminary data.</text>
</comment>
<comment type="pathway">
    <text evidence="1 7 8">Cofactor biosynthesis; NAD(+) biosynthesis; NAD(+) from deamido-NAD(+) (L-Gln route): step 1/1.</text>
</comment>
<feature type="binding site" evidence="7">
    <location>
        <position position="471"/>
    </location>
    <ligand>
        <name>deamido-NAD(+)</name>
        <dbReference type="ChEBI" id="CHEBI:58437"/>
        <note>ligand shared between two neighboring subunits</note>
    </ligand>
</feature>
<dbReference type="GeneID" id="60059830"/>
<comment type="similarity">
    <text evidence="2 7 8">In the C-terminal section; belongs to the NAD synthetase family.</text>
</comment>
<dbReference type="InterPro" id="IPR014729">
    <property type="entry name" value="Rossmann-like_a/b/a_fold"/>
</dbReference>
<dbReference type="GO" id="GO:0004359">
    <property type="term" value="F:glutaminase activity"/>
    <property type="evidence" value="ECO:0007669"/>
    <property type="project" value="InterPro"/>
</dbReference>